<dbReference type="EMBL" id="UINC01105455">
    <property type="protein sequence ID" value="SVC69403.1"/>
    <property type="molecule type" value="Genomic_DNA"/>
</dbReference>
<accession>A0A382P7L6</accession>
<reference evidence="1" key="1">
    <citation type="submission" date="2018-05" db="EMBL/GenBank/DDBJ databases">
        <authorList>
            <person name="Lanie J.A."/>
            <person name="Ng W.-L."/>
            <person name="Kazmierczak K.M."/>
            <person name="Andrzejewski T.M."/>
            <person name="Davidsen T.M."/>
            <person name="Wayne K.J."/>
            <person name="Tettelin H."/>
            <person name="Glass J.I."/>
            <person name="Rusch D."/>
            <person name="Podicherti R."/>
            <person name="Tsui H.-C.T."/>
            <person name="Winkler M.E."/>
        </authorList>
    </citation>
    <scope>NUCLEOTIDE SEQUENCE</scope>
</reference>
<sequence length="54" mass="6276">MLILYAAVGQNSMFVEQIPYDSLDSYKNELKQKIIDTLYSMLEVIDIRYLSKGN</sequence>
<dbReference type="AlphaFoldDB" id="A0A382P7L6"/>
<proteinExistence type="predicted"/>
<gene>
    <name evidence="1" type="ORF">METZ01_LOCUS322257</name>
</gene>
<evidence type="ECO:0000313" key="1">
    <source>
        <dbReference type="EMBL" id="SVC69403.1"/>
    </source>
</evidence>
<organism evidence="1">
    <name type="scientific">marine metagenome</name>
    <dbReference type="NCBI Taxonomy" id="408172"/>
    <lineage>
        <taxon>unclassified sequences</taxon>
        <taxon>metagenomes</taxon>
        <taxon>ecological metagenomes</taxon>
    </lineage>
</organism>
<protein>
    <submittedName>
        <fullName evidence="1">Uncharacterized protein</fullName>
    </submittedName>
</protein>
<name>A0A382P7L6_9ZZZZ</name>